<proteinExistence type="predicted"/>
<evidence type="ECO:0000313" key="4">
    <source>
        <dbReference type="EMBL" id="CAE7550668.1"/>
    </source>
</evidence>
<dbReference type="PROSITE" id="PS50297">
    <property type="entry name" value="ANK_REP_REGION"/>
    <property type="match status" value="2"/>
</dbReference>
<feature type="non-terminal residue" evidence="4">
    <location>
        <position position="379"/>
    </location>
</feature>
<dbReference type="PANTHER" id="PTHR24171">
    <property type="entry name" value="ANKYRIN REPEAT DOMAIN-CONTAINING PROTEIN 39-RELATED"/>
    <property type="match status" value="1"/>
</dbReference>
<dbReference type="AlphaFoldDB" id="A0A812U444"/>
<dbReference type="Pfam" id="PF12796">
    <property type="entry name" value="Ank_2"/>
    <property type="match status" value="2"/>
</dbReference>
<feature type="repeat" description="ANK" evidence="3">
    <location>
        <begin position="96"/>
        <end position="128"/>
    </location>
</feature>
<comment type="caution">
    <text evidence="4">The sequence shown here is derived from an EMBL/GenBank/DDBJ whole genome shotgun (WGS) entry which is preliminary data.</text>
</comment>
<evidence type="ECO:0000313" key="5">
    <source>
        <dbReference type="Proteomes" id="UP000649617"/>
    </source>
</evidence>
<dbReference type="EMBL" id="CAJNIZ010034158">
    <property type="protein sequence ID" value="CAE7550668.1"/>
    <property type="molecule type" value="Genomic_DNA"/>
</dbReference>
<dbReference type="SMART" id="SM00248">
    <property type="entry name" value="ANK"/>
    <property type="match status" value="4"/>
</dbReference>
<evidence type="ECO:0000256" key="2">
    <source>
        <dbReference type="ARBA" id="ARBA00023043"/>
    </source>
</evidence>
<reference evidence="4" key="1">
    <citation type="submission" date="2021-02" db="EMBL/GenBank/DDBJ databases">
        <authorList>
            <person name="Dougan E. K."/>
            <person name="Rhodes N."/>
            <person name="Thang M."/>
            <person name="Chan C."/>
        </authorList>
    </citation>
    <scope>NUCLEOTIDE SEQUENCE</scope>
</reference>
<dbReference type="InterPro" id="IPR036770">
    <property type="entry name" value="Ankyrin_rpt-contain_sf"/>
</dbReference>
<feature type="repeat" description="ANK" evidence="3">
    <location>
        <begin position="242"/>
        <end position="269"/>
    </location>
</feature>
<evidence type="ECO:0000256" key="3">
    <source>
        <dbReference type="PROSITE-ProRule" id="PRU00023"/>
    </source>
</evidence>
<dbReference type="InterPro" id="IPR002110">
    <property type="entry name" value="Ankyrin_rpt"/>
</dbReference>
<sequence>DKTVEIIEFNDRFQKPLDGGYRDLQLTVCVGSGLMCELQLNTKFFFFVKETSGHRAFEVKRQLAAALSHNDTDACLKTLKWAEDQPEATRAVLDERRSPLLHCAAANGNSDLVSLFLKYNADVNLTDQQTGRTALHEAMYHGRSCAAWALISAGACQNALDADGRLRQRVFPESEPVARRATSAKMRGVGCVCMLSQMLGVQELQRATKAFEEEVNRAFDGDEAKVLEKLREWKDPNSENENGQRPLHQALIKGHLKVARHLMLYKADLWERVNDQTAVSLALEHPDGLKLLIDTHPDGKNASDLASGSSNALFRAAKALKELLERSGEARAAGGKETLPGMKLLDARLWSRTLAMRTAWSLDMHPHKIWQGPMLKALL</sequence>
<keyword evidence="1" id="KW-0677">Repeat</keyword>
<keyword evidence="2 3" id="KW-0040">ANK repeat</keyword>
<dbReference type="PROSITE" id="PS50088">
    <property type="entry name" value="ANK_REPEAT"/>
    <property type="match status" value="3"/>
</dbReference>
<name>A0A812U444_SYMPI</name>
<dbReference type="SUPFAM" id="SSF48403">
    <property type="entry name" value="Ankyrin repeat"/>
    <property type="match status" value="1"/>
</dbReference>
<organism evidence="4 5">
    <name type="scientific">Symbiodinium pilosum</name>
    <name type="common">Dinoflagellate</name>
    <dbReference type="NCBI Taxonomy" id="2952"/>
    <lineage>
        <taxon>Eukaryota</taxon>
        <taxon>Sar</taxon>
        <taxon>Alveolata</taxon>
        <taxon>Dinophyceae</taxon>
        <taxon>Suessiales</taxon>
        <taxon>Symbiodiniaceae</taxon>
        <taxon>Symbiodinium</taxon>
    </lineage>
</organism>
<dbReference type="Proteomes" id="UP000649617">
    <property type="component" value="Unassembled WGS sequence"/>
</dbReference>
<gene>
    <name evidence="4" type="primary">secG</name>
    <name evidence="4" type="ORF">SPIL2461_LOCUS14632</name>
</gene>
<accession>A0A812U444</accession>
<feature type="repeat" description="ANK" evidence="3">
    <location>
        <begin position="130"/>
        <end position="162"/>
    </location>
</feature>
<protein>
    <submittedName>
        <fullName evidence="4">SecG protein</fullName>
    </submittedName>
</protein>
<dbReference type="OrthoDB" id="410356at2759"/>
<keyword evidence="5" id="KW-1185">Reference proteome</keyword>
<dbReference type="Gene3D" id="1.25.40.20">
    <property type="entry name" value="Ankyrin repeat-containing domain"/>
    <property type="match status" value="2"/>
</dbReference>
<evidence type="ECO:0000256" key="1">
    <source>
        <dbReference type="ARBA" id="ARBA00022737"/>
    </source>
</evidence>